<sequence>MTEITAQHQMRLDLLRLVSNDTAAAQAAIEFVKDDALKFELFKDAYKQCQTESEFVSRAQKAVREAQEALDLFAE</sequence>
<evidence type="ECO:0000313" key="2">
    <source>
        <dbReference type="Proteomes" id="UP000244682"/>
    </source>
</evidence>
<evidence type="ECO:0008006" key="3">
    <source>
        <dbReference type="Google" id="ProtNLM"/>
    </source>
</evidence>
<dbReference type="InterPro" id="IPR022544">
    <property type="entry name" value="Phage_P22_Orf80"/>
</dbReference>
<dbReference type="Proteomes" id="UP000244682">
    <property type="component" value="Chromosome"/>
</dbReference>
<protein>
    <recommendedName>
        <fullName evidence="3">DUF2560 family protein</fullName>
    </recommendedName>
</protein>
<dbReference type="RefSeq" id="WP_108656576.1">
    <property type="nucleotide sequence ID" value="NZ_BRRE01000005.1"/>
</dbReference>
<reference evidence="1 2" key="1">
    <citation type="submission" date="2018-04" db="EMBL/GenBank/DDBJ databases">
        <title>Whole genome sequencing of Morganella morganii AR_0133.</title>
        <authorList>
            <person name="Conlan S."/>
            <person name="Thomas P.J."/>
            <person name="Mullikin J."/>
            <person name="Frank K.M."/>
            <person name="Segre J.A."/>
        </authorList>
    </citation>
    <scope>NUCLEOTIDE SEQUENCE [LARGE SCALE GENOMIC DNA]</scope>
    <source>
        <strain evidence="1 2">AR_0133</strain>
    </source>
</reference>
<gene>
    <name evidence="1" type="ORF">AM380_12745</name>
</gene>
<dbReference type="EMBL" id="CP028956">
    <property type="protein sequence ID" value="AWC94453.1"/>
    <property type="molecule type" value="Genomic_DNA"/>
</dbReference>
<proteinExistence type="predicted"/>
<organism evidence="1 2">
    <name type="scientific">Morganella morganii</name>
    <name type="common">Proteus morganii</name>
    <dbReference type="NCBI Taxonomy" id="582"/>
    <lineage>
        <taxon>Bacteria</taxon>
        <taxon>Pseudomonadati</taxon>
        <taxon>Pseudomonadota</taxon>
        <taxon>Gammaproteobacteria</taxon>
        <taxon>Enterobacterales</taxon>
        <taxon>Morganellaceae</taxon>
        <taxon>Morganella</taxon>
    </lineage>
</organism>
<evidence type="ECO:0000313" key="1">
    <source>
        <dbReference type="EMBL" id="AWC94453.1"/>
    </source>
</evidence>
<dbReference type="AlphaFoldDB" id="A0AAU8ZN59"/>
<dbReference type="Pfam" id="PF10834">
    <property type="entry name" value="DUF2560"/>
    <property type="match status" value="1"/>
</dbReference>
<accession>A0AAU8ZN59</accession>
<name>A0AAU8ZN59_MORMO</name>